<keyword evidence="3" id="KW-1185">Reference proteome</keyword>
<sequence>MRPPEVDDSTAATTYTDPPDVSSIGGIPTTVPDPFTSGDNNDIGAPAPTTTEPPSDSQPTEEPYPCDLPDPPDWCNPPDFVQPDLPTATGWDDWGEWNNDGISGGGGQGVAPTTTWLQPIEQTPDVITTNTPTIIEIRTSVEPSATKISDGAGSPEDPTSEPAGDGRTEKQEKPGKSSAGQDTPQTGGSGGVSTPQRRPAEPTNGQPAPAQPSADSRPNTVDDHVSASQQTASTGNSLLDTIIDRLGKAQPGAQPTSGARPTAGVPDERINQESQVGPPTSTARLGQSGSMQSGGLLSEPITPSATNTATPQDSLAVGNTITLGSATLSLTPGLSIIVGTGTDTTLIAIQTDSASHTIITISSSGTAITAIITNAPATVTLPKSGWDASITGEGGRGVRSTRAAVTAVSTSSKGGANARRANVGGLTGLIIGVLSFLSAL</sequence>
<organism evidence="2 3">
    <name type="scientific">Nothophoma quercina</name>
    <dbReference type="NCBI Taxonomy" id="749835"/>
    <lineage>
        <taxon>Eukaryota</taxon>
        <taxon>Fungi</taxon>
        <taxon>Dikarya</taxon>
        <taxon>Ascomycota</taxon>
        <taxon>Pezizomycotina</taxon>
        <taxon>Dothideomycetes</taxon>
        <taxon>Pleosporomycetidae</taxon>
        <taxon>Pleosporales</taxon>
        <taxon>Pleosporineae</taxon>
        <taxon>Didymellaceae</taxon>
        <taxon>Nothophoma</taxon>
    </lineage>
</organism>
<accession>A0ABR3S3X8</accession>
<feature type="compositionally biased region" description="Polar residues" evidence="1">
    <location>
        <begin position="301"/>
        <end position="312"/>
    </location>
</feature>
<feature type="compositionally biased region" description="Pro residues" evidence="1">
    <location>
        <begin position="66"/>
        <end position="75"/>
    </location>
</feature>
<name>A0ABR3S3X8_9PLEO</name>
<evidence type="ECO:0000256" key="1">
    <source>
        <dbReference type="SAM" id="MobiDB-lite"/>
    </source>
</evidence>
<feature type="compositionally biased region" description="Polar residues" evidence="1">
    <location>
        <begin position="272"/>
        <end position="284"/>
    </location>
</feature>
<dbReference type="EMBL" id="JAKIXB020000001">
    <property type="protein sequence ID" value="KAL1611386.1"/>
    <property type="molecule type" value="Genomic_DNA"/>
</dbReference>
<dbReference type="Proteomes" id="UP001521222">
    <property type="component" value="Unassembled WGS sequence"/>
</dbReference>
<reference evidence="2 3" key="1">
    <citation type="submission" date="2024-02" db="EMBL/GenBank/DDBJ databases">
        <title>De novo assembly and annotation of 12 fungi associated with fruit tree decline syndrome in Ontario, Canada.</title>
        <authorList>
            <person name="Sulman M."/>
            <person name="Ellouze W."/>
            <person name="Ilyukhin E."/>
        </authorList>
    </citation>
    <scope>NUCLEOTIDE SEQUENCE [LARGE SCALE GENOMIC DNA]</scope>
    <source>
        <strain evidence="2 3">M97-236</strain>
    </source>
</reference>
<feature type="compositionally biased region" description="Polar residues" evidence="1">
    <location>
        <begin position="48"/>
        <end position="60"/>
    </location>
</feature>
<proteinExistence type="predicted"/>
<protein>
    <submittedName>
        <fullName evidence="2">Uncharacterized protein</fullName>
    </submittedName>
</protein>
<feature type="compositionally biased region" description="Low complexity" evidence="1">
    <location>
        <begin position="285"/>
        <end position="298"/>
    </location>
</feature>
<feature type="compositionally biased region" description="Basic and acidic residues" evidence="1">
    <location>
        <begin position="164"/>
        <end position="175"/>
    </location>
</feature>
<evidence type="ECO:0000313" key="2">
    <source>
        <dbReference type="EMBL" id="KAL1611386.1"/>
    </source>
</evidence>
<feature type="compositionally biased region" description="Polar residues" evidence="1">
    <location>
        <begin position="178"/>
        <end position="196"/>
    </location>
</feature>
<comment type="caution">
    <text evidence="2">The sequence shown here is derived from an EMBL/GenBank/DDBJ whole genome shotgun (WGS) entry which is preliminary data.</text>
</comment>
<gene>
    <name evidence="2" type="ORF">SLS59_000105</name>
</gene>
<feature type="compositionally biased region" description="Polar residues" evidence="1">
    <location>
        <begin position="111"/>
        <end position="133"/>
    </location>
</feature>
<feature type="region of interest" description="Disordered" evidence="1">
    <location>
        <begin position="248"/>
        <end position="312"/>
    </location>
</feature>
<feature type="region of interest" description="Disordered" evidence="1">
    <location>
        <begin position="1"/>
        <end position="236"/>
    </location>
</feature>
<feature type="compositionally biased region" description="Polar residues" evidence="1">
    <location>
        <begin position="226"/>
        <end position="236"/>
    </location>
</feature>
<evidence type="ECO:0000313" key="3">
    <source>
        <dbReference type="Proteomes" id="UP001521222"/>
    </source>
</evidence>